<feature type="region of interest" description="Disordered" evidence="9">
    <location>
        <begin position="155"/>
        <end position="249"/>
    </location>
</feature>
<feature type="compositionally biased region" description="Polar residues" evidence="9">
    <location>
        <begin position="155"/>
        <end position="198"/>
    </location>
</feature>
<dbReference type="Proteomes" id="UP000501346">
    <property type="component" value="Chromosome ScVIII"/>
</dbReference>
<dbReference type="InterPro" id="IPR052202">
    <property type="entry name" value="Yeast_MetPath_Reg"/>
</dbReference>
<dbReference type="AlphaFoldDB" id="A0A6C1DTU3"/>
<dbReference type="GO" id="GO:0005634">
    <property type="term" value="C:nucleus"/>
    <property type="evidence" value="ECO:0007669"/>
    <property type="project" value="UniProtKB-SubCell"/>
</dbReference>
<evidence type="ECO:0000313" key="12">
    <source>
        <dbReference type="Proteomes" id="UP000501346"/>
    </source>
</evidence>
<keyword evidence="8" id="KW-0175">Coiled coil</keyword>
<evidence type="ECO:0000256" key="9">
    <source>
        <dbReference type="SAM" id="MobiDB-lite"/>
    </source>
</evidence>
<dbReference type="SMART" id="SM00906">
    <property type="entry name" value="Fungal_trans"/>
    <property type="match status" value="1"/>
</dbReference>
<gene>
    <name evidence="11" type="primary">STB5_1</name>
    <name evidence="11" type="ORF">GRS66_002326</name>
</gene>
<dbReference type="InterPro" id="IPR036864">
    <property type="entry name" value="Zn2-C6_fun-type_DNA-bd_sf"/>
</dbReference>
<evidence type="ECO:0000256" key="7">
    <source>
        <dbReference type="ARBA" id="ARBA00023242"/>
    </source>
</evidence>
<feature type="region of interest" description="Disordered" evidence="9">
    <location>
        <begin position="81"/>
        <end position="101"/>
    </location>
</feature>
<evidence type="ECO:0000313" key="11">
    <source>
        <dbReference type="EMBL" id="QID80023.1"/>
    </source>
</evidence>
<dbReference type="PANTHER" id="PTHR47782:SF7">
    <property type="entry name" value="PROTEIN STB5"/>
    <property type="match status" value="1"/>
</dbReference>
<proteinExistence type="predicted"/>
<evidence type="ECO:0000256" key="1">
    <source>
        <dbReference type="ARBA" id="ARBA00004123"/>
    </source>
</evidence>
<dbReference type="Pfam" id="PF00172">
    <property type="entry name" value="Zn_clus"/>
    <property type="match status" value="1"/>
</dbReference>
<dbReference type="PROSITE" id="PS50048">
    <property type="entry name" value="ZN2_CY6_FUNGAL_2"/>
    <property type="match status" value="1"/>
</dbReference>
<dbReference type="GO" id="GO:0043565">
    <property type="term" value="F:sequence-specific DNA binding"/>
    <property type="evidence" value="ECO:0007669"/>
    <property type="project" value="TreeGrafter"/>
</dbReference>
<evidence type="ECO:0000259" key="10">
    <source>
        <dbReference type="PROSITE" id="PS50048"/>
    </source>
</evidence>
<keyword evidence="12" id="KW-1185">Reference proteome</keyword>
<evidence type="ECO:0000256" key="6">
    <source>
        <dbReference type="ARBA" id="ARBA00023163"/>
    </source>
</evidence>
<feature type="compositionally biased region" description="Low complexity" evidence="9">
    <location>
        <begin position="213"/>
        <end position="238"/>
    </location>
</feature>
<keyword evidence="3" id="KW-0862">Zinc</keyword>
<evidence type="ECO:0000256" key="5">
    <source>
        <dbReference type="ARBA" id="ARBA00023125"/>
    </source>
</evidence>
<dbReference type="GO" id="GO:0008270">
    <property type="term" value="F:zinc ion binding"/>
    <property type="evidence" value="ECO:0007669"/>
    <property type="project" value="InterPro"/>
</dbReference>
<dbReference type="PROSITE" id="PS00463">
    <property type="entry name" value="ZN2_CY6_FUNGAL_1"/>
    <property type="match status" value="1"/>
</dbReference>
<dbReference type="Gene3D" id="4.10.240.10">
    <property type="entry name" value="Zn(2)-C6 fungal-type DNA-binding domain"/>
    <property type="match status" value="1"/>
</dbReference>
<keyword evidence="6" id="KW-0804">Transcription</keyword>
<dbReference type="InterPro" id="IPR001138">
    <property type="entry name" value="Zn2Cys6_DnaBD"/>
</dbReference>
<evidence type="ECO:0000256" key="3">
    <source>
        <dbReference type="ARBA" id="ARBA00022833"/>
    </source>
</evidence>
<feature type="compositionally biased region" description="Polar residues" evidence="9">
    <location>
        <begin position="85"/>
        <end position="99"/>
    </location>
</feature>
<evidence type="ECO:0000256" key="2">
    <source>
        <dbReference type="ARBA" id="ARBA00022723"/>
    </source>
</evidence>
<sequence length="743" mass="83546">MDGPNFAHQGGRSQRTTELYSCARCRKLKKKCGKQIPTCANCDKNGAHCSYPGRAPRRTKKELADAMLRGEYVPVKRNKKVGKSPLSTKSMPNSSSPLSANGAITPEFSPYENDDAHKMKQLKPSDPINLVMGASPNSSEGVSSLISVLTSLNDNSNPSSHLSSNENSMIPSRSLPASVQQSSTTSSFGGYNTPSPLISSHVPANAQAVPLQNNNRNTSNGDNGSNVNHDNNNGSTNTPQLSLTPYANNSAPNGKFDSVPVDASSIEFETMSCCFKGGRTTSWVREDGSFKSIDRSLLDRFIAAYFKHNHRLFPMIDKIAFLNDAATITDFERLYDNKNYPDSFVFKVYMIMAIGCTTLQRAGMVSQDEECLSEHLAFLAMKKFRSVIILQDIETVRCLLLLGIYSFFEPKGSSSWTISGIIMRLTIGLGLNRELTAKKLKSMSALEAEARYRVFWSAYCFERLVCTSLGRISGIDDEDITVPLPRALYVDERDDLEMTKLMISLREMGGRIYKQVHSVSAGRQKLTIEQKQEIISGLRKELDEIYSRESERRKLKKSQMDQVERENNSTTNVISFHSSEIWLAMRYSQLQILLYRPSALMPKPPIDSLSTLGEFCLQAWKHTYTLYKKRLLPLNWITLFRTLTICNTILYCLCQWSIDLIESKIEIQQCVEILRHFGERWIFAMRCADVFQNISNTILDISLSHGKVPNMDQLTRELFGASDSYQDILDENNVDVSWVDKLV</sequence>
<dbReference type="InterPro" id="IPR007219">
    <property type="entry name" value="XnlR_reg_dom"/>
</dbReference>
<reference evidence="11 12" key="1">
    <citation type="journal article" date="2019" name="BMC Genomics">
        <title>Chromosome level assembly and comparative genome analysis confirm lager-brewing yeasts originated from a single hybridization.</title>
        <authorList>
            <person name="Salazar A.N."/>
            <person name="Gorter de Vries A.R."/>
            <person name="van den Broek M."/>
            <person name="Brouwers N."/>
            <person name="de la Torre Cortes P."/>
            <person name="Kuijpers N.G.A."/>
            <person name="Daran J.G."/>
            <person name="Abeel T."/>
        </authorList>
    </citation>
    <scope>NUCLEOTIDE SEQUENCE [LARGE SCALE GENOMIC DNA]</scope>
    <source>
        <strain evidence="11 12">CBS 1483</strain>
    </source>
</reference>
<evidence type="ECO:0000256" key="4">
    <source>
        <dbReference type="ARBA" id="ARBA00023015"/>
    </source>
</evidence>
<keyword evidence="5" id="KW-0238">DNA-binding</keyword>
<dbReference type="SMART" id="SM00066">
    <property type="entry name" value="GAL4"/>
    <property type="match status" value="1"/>
</dbReference>
<dbReference type="EMBL" id="CP048989">
    <property type="protein sequence ID" value="QID80023.1"/>
    <property type="molecule type" value="Genomic_DNA"/>
</dbReference>
<comment type="subcellular location">
    <subcellularLocation>
        <location evidence="1">Nucleus</location>
    </subcellularLocation>
</comment>
<protein>
    <submittedName>
        <fullName evidence="11">Rac GTPase-activating protein BCR/ABR</fullName>
    </submittedName>
</protein>
<name>A0A6C1DTU3_SACPS</name>
<accession>A0A6C1DTU3</accession>
<dbReference type="GO" id="GO:0000981">
    <property type="term" value="F:DNA-binding transcription factor activity, RNA polymerase II-specific"/>
    <property type="evidence" value="ECO:0007669"/>
    <property type="project" value="InterPro"/>
</dbReference>
<dbReference type="GO" id="GO:0045944">
    <property type="term" value="P:positive regulation of transcription by RNA polymerase II"/>
    <property type="evidence" value="ECO:0007669"/>
    <property type="project" value="TreeGrafter"/>
</dbReference>
<dbReference type="OrthoDB" id="189997at2759"/>
<dbReference type="Pfam" id="PF04082">
    <property type="entry name" value="Fungal_trans"/>
    <property type="match status" value="1"/>
</dbReference>
<feature type="coiled-coil region" evidence="8">
    <location>
        <begin position="528"/>
        <end position="566"/>
    </location>
</feature>
<keyword evidence="2" id="KW-0479">Metal-binding</keyword>
<keyword evidence="4" id="KW-0805">Transcription regulation</keyword>
<dbReference type="GO" id="GO:0006351">
    <property type="term" value="P:DNA-templated transcription"/>
    <property type="evidence" value="ECO:0007669"/>
    <property type="project" value="InterPro"/>
</dbReference>
<dbReference type="CDD" id="cd12148">
    <property type="entry name" value="fungal_TF_MHR"/>
    <property type="match status" value="1"/>
</dbReference>
<feature type="compositionally biased region" description="Polar residues" evidence="9">
    <location>
        <begin position="239"/>
        <end position="249"/>
    </location>
</feature>
<evidence type="ECO:0000256" key="8">
    <source>
        <dbReference type="SAM" id="Coils"/>
    </source>
</evidence>
<dbReference type="PANTHER" id="PTHR47782">
    <property type="entry name" value="ZN(II)2CYS6 TRANSCRIPTION FACTOR (EUROFUNG)-RELATED"/>
    <property type="match status" value="1"/>
</dbReference>
<dbReference type="SUPFAM" id="SSF57701">
    <property type="entry name" value="Zn2/Cys6 DNA-binding domain"/>
    <property type="match status" value="1"/>
</dbReference>
<keyword evidence="7" id="KW-0539">Nucleus</keyword>
<feature type="domain" description="Zn(2)-C6 fungal-type" evidence="10">
    <location>
        <begin position="21"/>
        <end position="51"/>
    </location>
</feature>
<organism evidence="11 12">
    <name type="scientific">Saccharomyces pastorianus</name>
    <name type="common">Lager yeast</name>
    <name type="synonym">Saccharomyces cerevisiae x Saccharomyces eubayanus</name>
    <dbReference type="NCBI Taxonomy" id="27292"/>
    <lineage>
        <taxon>Eukaryota</taxon>
        <taxon>Fungi</taxon>
        <taxon>Dikarya</taxon>
        <taxon>Ascomycota</taxon>
        <taxon>Saccharomycotina</taxon>
        <taxon>Saccharomycetes</taxon>
        <taxon>Saccharomycetales</taxon>
        <taxon>Saccharomycetaceae</taxon>
        <taxon>Saccharomyces</taxon>
    </lineage>
</organism>
<dbReference type="CDD" id="cd00067">
    <property type="entry name" value="GAL4"/>
    <property type="match status" value="1"/>
</dbReference>